<keyword evidence="7" id="KW-0325">Glycoprotein</keyword>
<keyword evidence="4" id="KW-0732">Signal</keyword>
<evidence type="ECO:0000256" key="5">
    <source>
        <dbReference type="ARBA" id="ARBA00022989"/>
    </source>
</evidence>
<reference evidence="10 11" key="1">
    <citation type="submission" date="2019-05" db="EMBL/GenBank/DDBJ databases">
        <title>Another draft genome of Portunus trituberculatus and its Hox gene families provides insights of decapod evolution.</title>
        <authorList>
            <person name="Jeong J.-H."/>
            <person name="Song I."/>
            <person name="Kim S."/>
            <person name="Choi T."/>
            <person name="Kim D."/>
            <person name="Ryu S."/>
            <person name="Kim W."/>
        </authorList>
    </citation>
    <scope>NUCLEOTIDE SEQUENCE [LARGE SCALE GENOMIC DNA]</scope>
    <source>
        <tissue evidence="10">Muscle</tissue>
    </source>
</reference>
<evidence type="ECO:0000256" key="4">
    <source>
        <dbReference type="ARBA" id="ARBA00022729"/>
    </source>
</evidence>
<keyword evidence="11" id="KW-1185">Reference proteome</keyword>
<organism evidence="10 11">
    <name type="scientific">Portunus trituberculatus</name>
    <name type="common">Swimming crab</name>
    <name type="synonym">Neptunus trituberculatus</name>
    <dbReference type="NCBI Taxonomy" id="210409"/>
    <lineage>
        <taxon>Eukaryota</taxon>
        <taxon>Metazoa</taxon>
        <taxon>Ecdysozoa</taxon>
        <taxon>Arthropoda</taxon>
        <taxon>Crustacea</taxon>
        <taxon>Multicrustacea</taxon>
        <taxon>Malacostraca</taxon>
        <taxon>Eumalacostraca</taxon>
        <taxon>Eucarida</taxon>
        <taxon>Decapoda</taxon>
        <taxon>Pleocyemata</taxon>
        <taxon>Brachyura</taxon>
        <taxon>Eubrachyura</taxon>
        <taxon>Portunoidea</taxon>
        <taxon>Portunidae</taxon>
        <taxon>Portuninae</taxon>
        <taxon>Portunus</taxon>
    </lineage>
</organism>
<evidence type="ECO:0000313" key="11">
    <source>
        <dbReference type="Proteomes" id="UP000324222"/>
    </source>
</evidence>
<feature type="transmembrane region" description="Helical" evidence="9">
    <location>
        <begin position="383"/>
        <end position="408"/>
    </location>
</feature>
<dbReference type="AlphaFoldDB" id="A0A5B7DRC7"/>
<dbReference type="OrthoDB" id="416618at2759"/>
<dbReference type="GO" id="GO:0051033">
    <property type="term" value="F:RNA transmembrane transporter activity"/>
    <property type="evidence" value="ECO:0007669"/>
    <property type="project" value="TreeGrafter"/>
</dbReference>
<sequence length="421" mass="46613">MEIQKQAGRQICASYVTANPIPGEVACACSYPEQSILRPLRLDIHQKSRDPIHHPTFVSVQQDHYITSWTLPIISPTRGQDYNNSRDSRTKTVRLEAYNHTTIASTWYIFCITAFILTVIAIVVTMLICAITKRTLSCLGESSEDEAPLVGESGSRPSCHVEVTRGMFSFGSMRHDQHGRPSHRRNNHYSGEQEADGIQRGADEDSIGQVAFSGRLTLDAPGAVEGVNSHRDVRAVVPFHPPSFLPATTHAPEGESSNISESFNPRCVLWWKTVAVHEAGTGEAQVSEVGFQNSLVIMGVFAALPTGQLLRSYLRMVLDHGQEDQCFWNSRCLTAFGFLPDFARVFTNYGYIVLGISFIIIVKKHKNLTHRILQHFSARDSVGVTHCYGLFVSLGYGLVLQGVMSALYHTCPNSVTIKFGT</sequence>
<evidence type="ECO:0000256" key="9">
    <source>
        <dbReference type="SAM" id="Phobius"/>
    </source>
</evidence>
<feature type="region of interest" description="Disordered" evidence="8">
    <location>
        <begin position="172"/>
        <end position="195"/>
    </location>
</feature>
<evidence type="ECO:0000313" key="10">
    <source>
        <dbReference type="EMBL" id="MPC23958.1"/>
    </source>
</evidence>
<comment type="subcellular location">
    <subcellularLocation>
        <location evidence="1">Membrane</location>
        <topology evidence="1">Multi-pass membrane protein</topology>
    </subcellularLocation>
</comment>
<feature type="transmembrane region" description="Helical" evidence="9">
    <location>
        <begin position="107"/>
        <end position="131"/>
    </location>
</feature>
<dbReference type="GO" id="GO:0005886">
    <property type="term" value="C:plasma membrane"/>
    <property type="evidence" value="ECO:0007669"/>
    <property type="project" value="TreeGrafter"/>
</dbReference>
<evidence type="ECO:0000256" key="3">
    <source>
        <dbReference type="ARBA" id="ARBA00022692"/>
    </source>
</evidence>
<evidence type="ECO:0000256" key="6">
    <source>
        <dbReference type="ARBA" id="ARBA00023136"/>
    </source>
</evidence>
<feature type="transmembrane region" description="Helical" evidence="9">
    <location>
        <begin position="342"/>
        <end position="362"/>
    </location>
</feature>
<dbReference type="EMBL" id="VSRR010001271">
    <property type="protein sequence ID" value="MPC23958.1"/>
    <property type="molecule type" value="Genomic_DNA"/>
</dbReference>
<keyword evidence="3 9" id="KW-0812">Transmembrane</keyword>
<gene>
    <name evidence="10" type="primary">Sidt1</name>
    <name evidence="10" type="ORF">E2C01_017027</name>
</gene>
<dbReference type="Proteomes" id="UP000324222">
    <property type="component" value="Unassembled WGS sequence"/>
</dbReference>
<evidence type="ECO:0000256" key="8">
    <source>
        <dbReference type="SAM" id="MobiDB-lite"/>
    </source>
</evidence>
<dbReference type="GO" id="GO:0005764">
    <property type="term" value="C:lysosome"/>
    <property type="evidence" value="ECO:0007669"/>
    <property type="project" value="TreeGrafter"/>
</dbReference>
<dbReference type="GO" id="GO:0003725">
    <property type="term" value="F:double-stranded RNA binding"/>
    <property type="evidence" value="ECO:0007669"/>
    <property type="project" value="TreeGrafter"/>
</dbReference>
<evidence type="ECO:0000256" key="1">
    <source>
        <dbReference type="ARBA" id="ARBA00004141"/>
    </source>
</evidence>
<evidence type="ECO:0000256" key="7">
    <source>
        <dbReference type="ARBA" id="ARBA00023180"/>
    </source>
</evidence>
<dbReference type="PANTHER" id="PTHR12185:SF14">
    <property type="entry name" value="CHOLESTEROL UPTAKE PROTEIN 1"/>
    <property type="match status" value="1"/>
</dbReference>
<evidence type="ECO:0000256" key="2">
    <source>
        <dbReference type="ARBA" id="ARBA00006618"/>
    </source>
</evidence>
<dbReference type="PANTHER" id="PTHR12185">
    <property type="entry name" value="SID1 TRANSMEMBRANE FAMILY MEMEBER"/>
    <property type="match status" value="1"/>
</dbReference>
<proteinExistence type="inferred from homology"/>
<comment type="similarity">
    <text evidence="2">Belongs to the SID1 family.</text>
</comment>
<dbReference type="Pfam" id="PF13965">
    <property type="entry name" value="SID-1_RNA_chan"/>
    <property type="match status" value="1"/>
</dbReference>
<name>A0A5B7DRC7_PORTR</name>
<comment type="caution">
    <text evidence="10">The sequence shown here is derived from an EMBL/GenBank/DDBJ whole genome shotgun (WGS) entry which is preliminary data.</text>
</comment>
<keyword evidence="6 9" id="KW-0472">Membrane</keyword>
<accession>A0A5B7DRC7</accession>
<keyword evidence="5 9" id="KW-1133">Transmembrane helix</keyword>
<dbReference type="InterPro" id="IPR025958">
    <property type="entry name" value="SID1_TM_fam"/>
</dbReference>
<protein>
    <submittedName>
        <fullName evidence="10">SID1 transmembrane family member 1</fullName>
    </submittedName>
</protein>